<accession>A0A9R1WB91</accession>
<dbReference type="Proteomes" id="UP000235145">
    <property type="component" value="Unassembled WGS sequence"/>
</dbReference>
<dbReference type="EMBL" id="NBSK02000002">
    <property type="protein sequence ID" value="KAJ0223447.1"/>
    <property type="molecule type" value="Genomic_DNA"/>
</dbReference>
<evidence type="ECO:0000313" key="2">
    <source>
        <dbReference type="Proteomes" id="UP000235145"/>
    </source>
</evidence>
<evidence type="ECO:0000313" key="1">
    <source>
        <dbReference type="EMBL" id="KAJ0223447.1"/>
    </source>
</evidence>
<keyword evidence="2" id="KW-1185">Reference proteome</keyword>
<comment type="caution">
    <text evidence="1">The sequence shown here is derived from an EMBL/GenBank/DDBJ whole genome shotgun (WGS) entry which is preliminary data.</text>
</comment>
<gene>
    <name evidence="1" type="ORF">LSAT_V11C200098430</name>
</gene>
<dbReference type="AlphaFoldDB" id="A0A9R1WB91"/>
<reference evidence="1 2" key="1">
    <citation type="journal article" date="2017" name="Nat. Commun.">
        <title>Genome assembly with in vitro proximity ligation data and whole-genome triplication in lettuce.</title>
        <authorList>
            <person name="Reyes-Chin-Wo S."/>
            <person name="Wang Z."/>
            <person name="Yang X."/>
            <person name="Kozik A."/>
            <person name="Arikit S."/>
            <person name="Song C."/>
            <person name="Xia L."/>
            <person name="Froenicke L."/>
            <person name="Lavelle D.O."/>
            <person name="Truco M.J."/>
            <person name="Xia R."/>
            <person name="Zhu S."/>
            <person name="Xu C."/>
            <person name="Xu H."/>
            <person name="Xu X."/>
            <person name="Cox K."/>
            <person name="Korf I."/>
            <person name="Meyers B.C."/>
            <person name="Michelmore R.W."/>
        </authorList>
    </citation>
    <scope>NUCLEOTIDE SEQUENCE [LARGE SCALE GENOMIC DNA]</scope>
    <source>
        <strain evidence="2">cv. Salinas</strain>
        <tissue evidence="1">Seedlings</tissue>
    </source>
</reference>
<evidence type="ECO:0008006" key="3">
    <source>
        <dbReference type="Google" id="ProtNLM"/>
    </source>
</evidence>
<name>A0A9R1WB91_LACSA</name>
<organism evidence="1 2">
    <name type="scientific">Lactuca sativa</name>
    <name type="common">Garden lettuce</name>
    <dbReference type="NCBI Taxonomy" id="4236"/>
    <lineage>
        <taxon>Eukaryota</taxon>
        <taxon>Viridiplantae</taxon>
        <taxon>Streptophyta</taxon>
        <taxon>Embryophyta</taxon>
        <taxon>Tracheophyta</taxon>
        <taxon>Spermatophyta</taxon>
        <taxon>Magnoliopsida</taxon>
        <taxon>eudicotyledons</taxon>
        <taxon>Gunneridae</taxon>
        <taxon>Pentapetalae</taxon>
        <taxon>asterids</taxon>
        <taxon>campanulids</taxon>
        <taxon>Asterales</taxon>
        <taxon>Asteraceae</taxon>
        <taxon>Cichorioideae</taxon>
        <taxon>Cichorieae</taxon>
        <taxon>Lactucinae</taxon>
        <taxon>Lactuca</taxon>
    </lineage>
</organism>
<sequence>MCFQPMLRSLLIACIECSFGVLRKMWKILNIVTKFNENTQINVITRTFTLHNYIRRNDPKDMIFNIVQQHNYIPRKKQENHSKFSH</sequence>
<proteinExistence type="predicted"/>
<protein>
    <recommendedName>
        <fullName evidence="3">DDE Tnp4 domain-containing protein</fullName>
    </recommendedName>
</protein>